<reference evidence="4 5" key="1">
    <citation type="journal article" date="2019" name="Int. J. Syst. Evol. Microbiol.">
        <title>The Global Catalogue of Microorganisms (GCM) 10K type strain sequencing project: providing services to taxonomists for standard genome sequencing and annotation.</title>
        <authorList>
            <consortium name="The Broad Institute Genomics Platform"/>
            <consortium name="The Broad Institute Genome Sequencing Center for Infectious Disease"/>
            <person name="Wu L."/>
            <person name="Ma J."/>
        </authorList>
    </citation>
    <scope>NUCLEOTIDE SEQUENCE [LARGE SCALE GENOMIC DNA]</scope>
    <source>
        <strain evidence="4 5">JCM 3325</strain>
    </source>
</reference>
<proteinExistence type="inferred from homology"/>
<evidence type="ECO:0000256" key="1">
    <source>
        <dbReference type="ARBA" id="ARBA00006484"/>
    </source>
</evidence>
<gene>
    <name evidence="4" type="ORF">GCM10010191_73320</name>
</gene>
<dbReference type="CDD" id="cd05233">
    <property type="entry name" value="SDR_c"/>
    <property type="match status" value="1"/>
</dbReference>
<evidence type="ECO:0000313" key="5">
    <source>
        <dbReference type="Proteomes" id="UP001501231"/>
    </source>
</evidence>
<dbReference type="PANTHER" id="PTHR43639">
    <property type="entry name" value="OXIDOREDUCTASE, SHORT-CHAIN DEHYDROGENASE/REDUCTASE FAMILY (AFU_ORTHOLOGUE AFUA_5G02870)"/>
    <property type="match status" value="1"/>
</dbReference>
<evidence type="ECO:0000256" key="2">
    <source>
        <dbReference type="ARBA" id="ARBA00023002"/>
    </source>
</evidence>
<sequence>MTSPYDRTDLFDLAGKVALVTGGSRGLGREMVRAFAAAGADVVIASRRLPSCEALAAEVGEKTGRRTLPIACHVGRWDEIDRMVEAAYAHFGRVDVLVNNAGMSPLYENVLDVGEELYDKVFAVNLKGPFRLMAQVGTRMAAGDGGSILNISSIGAIRTGADVIPYAAAKAGLNSMTASFAHAFGPTVRVNGIMPGGFFTDVSAHWDREAFDRHAADTFALGRGGEPNEIVGAALYFASAASTYTTGSMLVVDGGVPR</sequence>
<dbReference type="Proteomes" id="UP001501231">
    <property type="component" value="Unassembled WGS sequence"/>
</dbReference>
<dbReference type="EMBL" id="BAAARW010000030">
    <property type="protein sequence ID" value="GAA2445718.1"/>
    <property type="molecule type" value="Genomic_DNA"/>
</dbReference>
<dbReference type="InterPro" id="IPR020904">
    <property type="entry name" value="Sc_DH/Rdtase_CS"/>
</dbReference>
<dbReference type="Gene3D" id="3.40.50.720">
    <property type="entry name" value="NAD(P)-binding Rossmann-like Domain"/>
    <property type="match status" value="1"/>
</dbReference>
<accession>A0ABN3K3U1</accession>
<keyword evidence="2" id="KW-0560">Oxidoreductase</keyword>
<evidence type="ECO:0000259" key="3">
    <source>
        <dbReference type="SMART" id="SM00822"/>
    </source>
</evidence>
<protein>
    <submittedName>
        <fullName evidence="4">Glucose 1-dehydrogenase</fullName>
    </submittedName>
</protein>
<dbReference type="PANTHER" id="PTHR43639:SF1">
    <property type="entry name" value="SHORT-CHAIN DEHYDROGENASE_REDUCTASE FAMILY PROTEIN"/>
    <property type="match status" value="1"/>
</dbReference>
<dbReference type="InterPro" id="IPR036291">
    <property type="entry name" value="NAD(P)-bd_dom_sf"/>
</dbReference>
<dbReference type="PRINTS" id="PR00080">
    <property type="entry name" value="SDRFAMILY"/>
</dbReference>
<comment type="caution">
    <text evidence="4">The sequence shown here is derived from an EMBL/GenBank/DDBJ whole genome shotgun (WGS) entry which is preliminary data.</text>
</comment>
<dbReference type="InterPro" id="IPR002347">
    <property type="entry name" value="SDR_fam"/>
</dbReference>
<name>A0ABN3K3U1_9ACTN</name>
<dbReference type="InterPro" id="IPR057326">
    <property type="entry name" value="KR_dom"/>
</dbReference>
<evidence type="ECO:0000313" key="4">
    <source>
        <dbReference type="EMBL" id="GAA2445718.1"/>
    </source>
</evidence>
<dbReference type="SUPFAM" id="SSF51735">
    <property type="entry name" value="NAD(P)-binding Rossmann-fold domains"/>
    <property type="match status" value="1"/>
</dbReference>
<dbReference type="Pfam" id="PF13561">
    <property type="entry name" value="adh_short_C2"/>
    <property type="match status" value="1"/>
</dbReference>
<organism evidence="4 5">
    <name type="scientific">Actinomadura vinacea</name>
    <dbReference type="NCBI Taxonomy" id="115336"/>
    <lineage>
        <taxon>Bacteria</taxon>
        <taxon>Bacillati</taxon>
        <taxon>Actinomycetota</taxon>
        <taxon>Actinomycetes</taxon>
        <taxon>Streptosporangiales</taxon>
        <taxon>Thermomonosporaceae</taxon>
        <taxon>Actinomadura</taxon>
    </lineage>
</organism>
<feature type="domain" description="Ketoreductase" evidence="3">
    <location>
        <begin position="16"/>
        <end position="202"/>
    </location>
</feature>
<comment type="similarity">
    <text evidence="1">Belongs to the short-chain dehydrogenases/reductases (SDR) family.</text>
</comment>
<dbReference type="PRINTS" id="PR00081">
    <property type="entry name" value="GDHRDH"/>
</dbReference>
<dbReference type="RefSeq" id="WP_344595354.1">
    <property type="nucleotide sequence ID" value="NZ_BAAARW010000030.1"/>
</dbReference>
<dbReference type="NCBIfam" id="NF005559">
    <property type="entry name" value="PRK07231.1"/>
    <property type="match status" value="1"/>
</dbReference>
<keyword evidence="5" id="KW-1185">Reference proteome</keyword>
<dbReference type="PROSITE" id="PS00061">
    <property type="entry name" value="ADH_SHORT"/>
    <property type="match status" value="1"/>
</dbReference>
<dbReference type="SMART" id="SM00822">
    <property type="entry name" value="PKS_KR"/>
    <property type="match status" value="1"/>
</dbReference>